<dbReference type="InterPro" id="IPR029058">
    <property type="entry name" value="AB_hydrolase_fold"/>
</dbReference>
<protein>
    <recommendedName>
        <fullName evidence="3">Alpha/beta hydrolase</fullName>
    </recommendedName>
</protein>
<dbReference type="EMBL" id="CP017146">
    <property type="protein sequence ID" value="QHO68643.1"/>
    <property type="molecule type" value="Genomic_DNA"/>
</dbReference>
<dbReference type="KEGG" id="mant:BHD05_02335"/>
<gene>
    <name evidence="1" type="ORF">BHD05_02335</name>
</gene>
<dbReference type="RefSeq" id="WP_161885002.1">
    <property type="nucleotide sequence ID" value="NZ_CP017146.1"/>
</dbReference>
<accession>A0A7L5AE99</accession>
<evidence type="ECO:0000313" key="2">
    <source>
        <dbReference type="Proteomes" id="UP000464507"/>
    </source>
</evidence>
<dbReference type="PANTHER" id="PTHR37946:SF1">
    <property type="entry name" value="SLL1969 PROTEIN"/>
    <property type="match status" value="1"/>
</dbReference>
<organism evidence="1 2">
    <name type="scientific">Marisediminicola antarctica</name>
    <dbReference type="NCBI Taxonomy" id="674079"/>
    <lineage>
        <taxon>Bacteria</taxon>
        <taxon>Bacillati</taxon>
        <taxon>Actinomycetota</taxon>
        <taxon>Actinomycetes</taxon>
        <taxon>Micrococcales</taxon>
        <taxon>Microbacteriaceae</taxon>
        <taxon>Marisediminicola</taxon>
    </lineage>
</organism>
<reference evidence="1 2" key="1">
    <citation type="submission" date="2016-09" db="EMBL/GenBank/DDBJ databases">
        <title>Complete genome sequence of microbes from the polar regions.</title>
        <authorList>
            <person name="Liao L."/>
            <person name="Chen B."/>
        </authorList>
    </citation>
    <scope>NUCLEOTIDE SEQUENCE [LARGE SCALE GENOMIC DNA]</scope>
    <source>
        <strain evidence="1 2">ZS314</strain>
    </source>
</reference>
<dbReference type="Gene3D" id="3.40.50.1820">
    <property type="entry name" value="alpha/beta hydrolase"/>
    <property type="match status" value="1"/>
</dbReference>
<dbReference type="PANTHER" id="PTHR37946">
    <property type="entry name" value="SLL1969 PROTEIN"/>
    <property type="match status" value="1"/>
</dbReference>
<evidence type="ECO:0008006" key="3">
    <source>
        <dbReference type="Google" id="ProtNLM"/>
    </source>
</evidence>
<evidence type="ECO:0000313" key="1">
    <source>
        <dbReference type="EMBL" id="QHO68643.1"/>
    </source>
</evidence>
<dbReference type="SUPFAM" id="SSF53474">
    <property type="entry name" value="alpha/beta-Hydrolases"/>
    <property type="match status" value="1"/>
</dbReference>
<name>A0A7L5AE99_9MICO</name>
<dbReference type="AlphaFoldDB" id="A0A7L5AE99"/>
<proteinExistence type="predicted"/>
<sequence length="229" mass="25261">MRGILAKGWFWVLDYLYVSYWQVRYVLFRADPGEYLRADAAKPPILILPGIYETWQFLRPLADRLSQAGHPVHVVEGLGRNARSVVASAPIVADYLREHDLRDVTILAHSKGGLIGKYLMLRSDPEGRVNRMVAIATPFSGSVYARLMLVPSLRAFSPRDATTQMLAGNREVNSRITSVFGSFDPHIPAGSELPGATNIRLDVAGHFRIVADPRVQDAVARAVQSPAAS</sequence>
<keyword evidence="2" id="KW-1185">Reference proteome</keyword>
<dbReference type="Proteomes" id="UP000464507">
    <property type="component" value="Chromosome"/>
</dbReference>
<dbReference type="OrthoDB" id="9770427at2"/>